<accession>A0ABV2CSI9</accession>
<dbReference type="PANTHER" id="PTHR42930:SF3">
    <property type="entry name" value="PHOSPHATE-SPECIFIC TRANSPORT SYSTEM ACCESSORY PROTEIN PHOU"/>
    <property type="match status" value="1"/>
</dbReference>
<reference evidence="4 5" key="1">
    <citation type="submission" date="2024-07" db="EMBL/GenBank/DDBJ databases">
        <title>Uliginosibacterium paludis KCTC:42655.</title>
        <authorList>
            <person name="Kim M.K."/>
        </authorList>
    </citation>
    <scope>NUCLEOTIDE SEQUENCE [LARGE SCALE GENOMIC DNA]</scope>
    <source>
        <strain evidence="4 5">KCTC 42655</strain>
    </source>
</reference>
<dbReference type="SUPFAM" id="SSF109755">
    <property type="entry name" value="PhoU-like"/>
    <property type="match status" value="1"/>
</dbReference>
<dbReference type="Proteomes" id="UP001548590">
    <property type="component" value="Unassembled WGS sequence"/>
</dbReference>
<keyword evidence="2" id="KW-0592">Phosphate transport</keyword>
<dbReference type="NCBIfam" id="TIGR02135">
    <property type="entry name" value="phoU_full"/>
    <property type="match status" value="1"/>
</dbReference>
<dbReference type="InterPro" id="IPR026022">
    <property type="entry name" value="PhoU_dom"/>
</dbReference>
<dbReference type="InterPro" id="IPR038078">
    <property type="entry name" value="PhoU-like_sf"/>
</dbReference>
<evidence type="ECO:0000313" key="5">
    <source>
        <dbReference type="Proteomes" id="UP001548590"/>
    </source>
</evidence>
<comment type="function">
    <text evidence="2">Plays a role in the regulation of phosphate uptake.</text>
</comment>
<proteinExistence type="inferred from homology"/>
<dbReference type="EMBL" id="JBEWLZ010000005">
    <property type="protein sequence ID" value="MET1490442.1"/>
    <property type="molecule type" value="Genomic_DNA"/>
</dbReference>
<dbReference type="InterPro" id="IPR028366">
    <property type="entry name" value="PhoU"/>
</dbReference>
<organism evidence="4 5">
    <name type="scientific">Uliginosibacterium paludis</name>
    <dbReference type="NCBI Taxonomy" id="1615952"/>
    <lineage>
        <taxon>Bacteria</taxon>
        <taxon>Pseudomonadati</taxon>
        <taxon>Pseudomonadota</taxon>
        <taxon>Betaproteobacteria</taxon>
        <taxon>Rhodocyclales</taxon>
        <taxon>Zoogloeaceae</taxon>
        <taxon>Uliginosibacterium</taxon>
    </lineage>
</organism>
<evidence type="ECO:0000256" key="1">
    <source>
        <dbReference type="ARBA" id="ARBA00008107"/>
    </source>
</evidence>
<evidence type="ECO:0000259" key="3">
    <source>
        <dbReference type="Pfam" id="PF01895"/>
    </source>
</evidence>
<comment type="caution">
    <text evidence="4">The sequence shown here is derived from an EMBL/GenBank/DDBJ whole genome shotgun (WGS) entry which is preliminary data.</text>
</comment>
<dbReference type="Pfam" id="PF01895">
    <property type="entry name" value="PhoU"/>
    <property type="match status" value="2"/>
</dbReference>
<dbReference type="PIRSF" id="PIRSF003107">
    <property type="entry name" value="PhoU"/>
    <property type="match status" value="1"/>
</dbReference>
<keyword evidence="5" id="KW-1185">Reference proteome</keyword>
<name>A0ABV2CSI9_9RHOO</name>
<comment type="subcellular location">
    <subcellularLocation>
        <location evidence="2">Cytoplasm</location>
    </subcellularLocation>
</comment>
<gene>
    <name evidence="4" type="primary">phoU</name>
    <name evidence="4" type="ORF">ABVT11_11455</name>
</gene>
<feature type="domain" description="PhoU" evidence="3">
    <location>
        <begin position="125"/>
        <end position="208"/>
    </location>
</feature>
<evidence type="ECO:0000256" key="2">
    <source>
        <dbReference type="PIRNR" id="PIRNR003107"/>
    </source>
</evidence>
<comment type="subunit">
    <text evidence="2">Homodimer.</text>
</comment>
<comment type="similarity">
    <text evidence="1 2">Belongs to the PhoU family.</text>
</comment>
<dbReference type="Gene3D" id="1.20.58.220">
    <property type="entry name" value="Phosphate transport system protein phou homolog 2, domain 2"/>
    <property type="match status" value="1"/>
</dbReference>
<protein>
    <recommendedName>
        <fullName evidence="2">Phosphate-specific transport system accessory protein PhoU</fullName>
    </recommendedName>
</protein>
<keyword evidence="2" id="KW-0813">Transport</keyword>
<sequence length="236" mass="26485">MTEHTVKQYDEELDGIRTRVLQMGGFVEQQVVQAMDGLFDGDLATVEHVIDNDHKINELQVELDESCTQIIARRQPAANDLRTIMSVSRVVTDLERIGDEAKKIAKAARSLLSNEHAGPPRVQMKHLARQAVDALRKALDALARLDVDAAAEVVKDDHELDAEFKAVMRQLITFMMEDPRTISRGIDVVFAAKALERIGDHSKNIAEHTIFLVRGRDVRYIGVNEVLKEVGYRPPV</sequence>
<evidence type="ECO:0000313" key="4">
    <source>
        <dbReference type="EMBL" id="MET1490442.1"/>
    </source>
</evidence>
<keyword evidence="2" id="KW-0963">Cytoplasm</keyword>
<dbReference type="RefSeq" id="WP_345928992.1">
    <property type="nucleotide sequence ID" value="NZ_JBDIVF010000008.1"/>
</dbReference>
<dbReference type="PANTHER" id="PTHR42930">
    <property type="entry name" value="PHOSPHATE-SPECIFIC TRANSPORT SYSTEM ACCESSORY PROTEIN PHOU"/>
    <property type="match status" value="1"/>
</dbReference>
<feature type="domain" description="PhoU" evidence="3">
    <location>
        <begin position="21"/>
        <end position="107"/>
    </location>
</feature>